<protein>
    <submittedName>
        <fullName evidence="2">Glutathione S-transferase family protein</fullName>
    </submittedName>
</protein>
<dbReference type="Pfam" id="PF22041">
    <property type="entry name" value="GST_C_7"/>
    <property type="match status" value="1"/>
</dbReference>
<dbReference type="GO" id="GO:0016034">
    <property type="term" value="F:maleylacetoacetate isomerase activity"/>
    <property type="evidence" value="ECO:0007669"/>
    <property type="project" value="TreeGrafter"/>
</dbReference>
<evidence type="ECO:0000313" key="3">
    <source>
        <dbReference type="Proteomes" id="UP000325161"/>
    </source>
</evidence>
<keyword evidence="2" id="KW-0808">Transferase</keyword>
<dbReference type="CDD" id="cd03202">
    <property type="entry name" value="GST_C_etherase_LigE"/>
    <property type="match status" value="1"/>
</dbReference>
<feature type="domain" description="GST N-terminal" evidence="1">
    <location>
        <begin position="9"/>
        <end position="85"/>
    </location>
</feature>
<dbReference type="PANTHER" id="PTHR42673:SF4">
    <property type="entry name" value="MALEYLACETOACETATE ISOMERASE"/>
    <property type="match status" value="1"/>
</dbReference>
<dbReference type="RefSeq" id="WP_148817445.1">
    <property type="nucleotide sequence ID" value="NZ_CP043046.1"/>
</dbReference>
<dbReference type="GO" id="GO:0006559">
    <property type="term" value="P:L-phenylalanine catabolic process"/>
    <property type="evidence" value="ECO:0007669"/>
    <property type="project" value="TreeGrafter"/>
</dbReference>
<evidence type="ECO:0000313" key="2">
    <source>
        <dbReference type="EMBL" id="QEI08150.1"/>
    </source>
</evidence>
<dbReference type="EMBL" id="CP043046">
    <property type="protein sequence ID" value="QEI08150.1"/>
    <property type="molecule type" value="Genomic_DNA"/>
</dbReference>
<dbReference type="KEGG" id="pacr:FXN63_21625"/>
<dbReference type="PROSITE" id="PS50404">
    <property type="entry name" value="GST_NTER"/>
    <property type="match status" value="1"/>
</dbReference>
<keyword evidence="3" id="KW-1185">Reference proteome</keyword>
<dbReference type="SUPFAM" id="SSF52833">
    <property type="entry name" value="Thioredoxin-like"/>
    <property type="match status" value="1"/>
</dbReference>
<dbReference type="PANTHER" id="PTHR42673">
    <property type="entry name" value="MALEYLACETOACETATE ISOMERASE"/>
    <property type="match status" value="1"/>
</dbReference>
<reference evidence="2 3" key="1">
    <citation type="submission" date="2019-08" db="EMBL/GenBank/DDBJ databases">
        <title>Amphibian skin-associated Pigmentiphaga: genome sequence and occurrence across geography and hosts.</title>
        <authorList>
            <person name="Bletz M.C."/>
            <person name="Bunk B."/>
            <person name="Sproeer C."/>
            <person name="Biwer P."/>
            <person name="Reiter S."/>
            <person name="Rabemananjara F.C.E."/>
            <person name="Schulz S."/>
            <person name="Overmann J."/>
            <person name="Vences M."/>
        </authorList>
    </citation>
    <scope>NUCLEOTIDE SEQUENCE [LARGE SCALE GENOMIC DNA]</scope>
    <source>
        <strain evidence="2 3">Mada1488</strain>
    </source>
</reference>
<dbReference type="Proteomes" id="UP000325161">
    <property type="component" value="Chromosome"/>
</dbReference>
<dbReference type="SUPFAM" id="SSF47616">
    <property type="entry name" value="GST C-terminal domain-like"/>
    <property type="match status" value="1"/>
</dbReference>
<evidence type="ECO:0000259" key="1">
    <source>
        <dbReference type="PROSITE" id="PS50404"/>
    </source>
</evidence>
<dbReference type="Pfam" id="PF13409">
    <property type="entry name" value="GST_N_2"/>
    <property type="match status" value="1"/>
</dbReference>
<dbReference type="OrthoDB" id="9782992at2"/>
<accession>A0A5C0B4F3</accession>
<gene>
    <name evidence="2" type="ORF">FXN63_21625</name>
</gene>
<organism evidence="2 3">
    <name type="scientific">Pigmentiphaga aceris</name>
    <dbReference type="NCBI Taxonomy" id="1940612"/>
    <lineage>
        <taxon>Bacteria</taxon>
        <taxon>Pseudomonadati</taxon>
        <taxon>Pseudomonadota</taxon>
        <taxon>Betaproteobacteria</taxon>
        <taxon>Burkholderiales</taxon>
        <taxon>Alcaligenaceae</taxon>
        <taxon>Pigmentiphaga</taxon>
    </lineage>
</organism>
<proteinExistence type="predicted"/>
<sequence length="234" mass="25846">MSSRTLYELAGADPTRLFSPFCWRTRLALAHKGLDVQTMPWRMSDKEAIAFSGQGKVPVLVDGNHVVSDSWQIALYLEKTYPDAPSLFGGEGGMPAVRFINAWADGILMADMSRLVAVDIPGHMTAEDAAYFRSTREARFGAPLETVCANREQDVERFRQNLLPIRLALRAAPFLGGDTPHYADYSVFGPFQWARCISDFPLLKADDPVADWAERMLAAFDGLAAKVPGYKIAA</sequence>
<dbReference type="InterPro" id="IPR054416">
    <property type="entry name" value="GST_UstS-like_C"/>
</dbReference>
<dbReference type="Gene3D" id="3.40.30.10">
    <property type="entry name" value="Glutaredoxin"/>
    <property type="match status" value="1"/>
</dbReference>
<dbReference type="GO" id="GO:0006749">
    <property type="term" value="P:glutathione metabolic process"/>
    <property type="evidence" value="ECO:0007669"/>
    <property type="project" value="TreeGrafter"/>
</dbReference>
<dbReference type="InterPro" id="IPR004045">
    <property type="entry name" value="Glutathione_S-Trfase_N"/>
</dbReference>
<name>A0A5C0B4F3_9BURK</name>
<dbReference type="InterPro" id="IPR036249">
    <property type="entry name" value="Thioredoxin-like_sf"/>
</dbReference>
<dbReference type="CDD" id="cd03038">
    <property type="entry name" value="GST_N_etherase_LigE"/>
    <property type="match status" value="1"/>
</dbReference>
<dbReference type="GO" id="GO:0004364">
    <property type="term" value="F:glutathione transferase activity"/>
    <property type="evidence" value="ECO:0007669"/>
    <property type="project" value="TreeGrafter"/>
</dbReference>
<dbReference type="InterPro" id="IPR036282">
    <property type="entry name" value="Glutathione-S-Trfase_C_sf"/>
</dbReference>
<dbReference type="Gene3D" id="1.20.1050.10">
    <property type="match status" value="1"/>
</dbReference>
<dbReference type="AlphaFoldDB" id="A0A5C0B4F3"/>